<keyword evidence="8 15" id="KW-0547">Nucleotide-binding</keyword>
<dbReference type="SMART" id="SM00855">
    <property type="entry name" value="PGAM"/>
    <property type="match status" value="1"/>
</dbReference>
<feature type="domain" description="Aminoacyl-tRNA synthetase class Ia" evidence="18">
    <location>
        <begin position="13"/>
        <end position="499"/>
    </location>
</feature>
<dbReference type="Pfam" id="PF19302">
    <property type="entry name" value="DUF5915"/>
    <property type="match status" value="1"/>
</dbReference>
<dbReference type="Gene3D" id="1.10.730.10">
    <property type="entry name" value="Isoleucyl-tRNA Synthetase, Domain 1"/>
    <property type="match status" value="1"/>
</dbReference>
<evidence type="ECO:0000256" key="16">
    <source>
        <dbReference type="PIRSR" id="PIRSR613078-1"/>
    </source>
</evidence>
<feature type="domain" description="Aminoacyl-tRNA synthetase class Ia" evidence="18">
    <location>
        <begin position="699"/>
        <end position="842"/>
    </location>
</feature>
<evidence type="ECO:0000256" key="3">
    <source>
        <dbReference type="ARBA" id="ARBA00007078"/>
    </source>
</evidence>
<keyword evidence="5 15" id="KW-0963">Cytoplasm</keyword>
<feature type="binding site" evidence="15">
    <location>
        <position position="814"/>
    </location>
    <ligand>
        <name>ATP</name>
        <dbReference type="ChEBI" id="CHEBI:30616"/>
    </ligand>
</feature>
<dbReference type="InterPro" id="IPR002301">
    <property type="entry name" value="Ile-tRNA-ligase"/>
</dbReference>
<dbReference type="PANTHER" id="PTHR42780">
    <property type="entry name" value="SOLEUCYL-TRNA SYNTHETASE"/>
    <property type="match status" value="1"/>
</dbReference>
<evidence type="ECO:0000256" key="15">
    <source>
        <dbReference type="HAMAP-Rule" id="MF_02003"/>
    </source>
</evidence>
<dbReference type="InterPro" id="IPR014729">
    <property type="entry name" value="Rossmann-like_a/b/a_fold"/>
</dbReference>
<keyword evidence="7 15" id="KW-0479">Metal-binding</keyword>
<evidence type="ECO:0000313" key="21">
    <source>
        <dbReference type="Proteomes" id="UP000177947"/>
    </source>
</evidence>
<dbReference type="PANTHER" id="PTHR42780:SF1">
    <property type="entry name" value="ISOLEUCINE--TRNA LIGASE, CYTOPLASMIC"/>
    <property type="match status" value="1"/>
</dbReference>
<evidence type="ECO:0000256" key="12">
    <source>
        <dbReference type="ARBA" id="ARBA00023146"/>
    </source>
</evidence>
<evidence type="ECO:0000313" key="20">
    <source>
        <dbReference type="EMBL" id="OGD39215.1"/>
    </source>
</evidence>
<dbReference type="InterPro" id="IPR009008">
    <property type="entry name" value="Val/Leu/Ile-tRNA-synth_edit"/>
</dbReference>
<keyword evidence="9 15" id="KW-0862">Zinc</keyword>
<dbReference type="FunFam" id="3.40.50.620:FF:000063">
    <property type="entry name" value="Isoleucine--tRNA ligase"/>
    <property type="match status" value="1"/>
</dbReference>
<dbReference type="HAMAP" id="MF_02003">
    <property type="entry name" value="Ile_tRNA_synth_type2"/>
    <property type="match status" value="1"/>
</dbReference>
<feature type="active site" description="Tele-phosphohistidine intermediate" evidence="16">
    <location>
        <position position="509"/>
    </location>
</feature>
<dbReference type="GO" id="GO:0008270">
    <property type="term" value="F:zinc ion binding"/>
    <property type="evidence" value="ECO:0007669"/>
    <property type="project" value="UniProtKB-UniRule"/>
</dbReference>
<comment type="function">
    <text evidence="13 15">Catalyzes the attachment of isoleucine to tRNA(Ile). As IleRS can inadvertently accommodate and process structurally similar amino acids such as valine, to avoid such errors it has two additional distinct tRNA(Ile)-dependent editing activities. One activity is designated as 'pretransfer' editing and involves the hydrolysis of activated Val-AMP. The other activity is designated 'posttransfer' editing and involves deacylation of mischarged Val-tRNA(Ile).</text>
</comment>
<dbReference type="GO" id="GO:0005737">
    <property type="term" value="C:cytoplasm"/>
    <property type="evidence" value="ECO:0007669"/>
    <property type="project" value="UniProtKB-SubCell"/>
</dbReference>
<dbReference type="Gene3D" id="3.90.740.10">
    <property type="entry name" value="Valyl/Leucyl/Isoleucyl-tRNA synthetase, editing domain"/>
    <property type="match status" value="1"/>
</dbReference>
<dbReference type="InterPro" id="IPR013078">
    <property type="entry name" value="His_Pase_superF_clade-1"/>
</dbReference>
<dbReference type="SUPFAM" id="SSF50677">
    <property type="entry name" value="ValRS/IleRS/LeuRS editing domain"/>
    <property type="match status" value="1"/>
</dbReference>
<dbReference type="EMBL" id="MEYQ01000013">
    <property type="protein sequence ID" value="OGD39215.1"/>
    <property type="molecule type" value="Genomic_DNA"/>
</dbReference>
<evidence type="ECO:0000256" key="2">
    <source>
        <dbReference type="ARBA" id="ARBA00004496"/>
    </source>
</evidence>
<feature type="binding site" evidence="17">
    <location>
        <position position="564"/>
    </location>
    <ligand>
        <name>substrate</name>
    </ligand>
</feature>
<feature type="domain" description="Methionyl/Valyl/Leucyl/Isoleucyl-tRNA synthetase anticodon-binding" evidence="19">
    <location>
        <begin position="897"/>
        <end position="1041"/>
    </location>
</feature>
<comment type="cofactor">
    <cofactor evidence="1 15">
        <name>Zn(2+)</name>
        <dbReference type="ChEBI" id="CHEBI:29105"/>
    </cofactor>
</comment>
<dbReference type="PRINTS" id="PR00984">
    <property type="entry name" value="TRNASYNTHILE"/>
</dbReference>
<keyword evidence="6 15" id="KW-0436">Ligase</keyword>
<dbReference type="GO" id="GO:0005524">
    <property type="term" value="F:ATP binding"/>
    <property type="evidence" value="ECO:0007669"/>
    <property type="project" value="UniProtKB-UniRule"/>
</dbReference>
<evidence type="ECO:0000256" key="7">
    <source>
        <dbReference type="ARBA" id="ARBA00022723"/>
    </source>
</evidence>
<keyword evidence="12 15" id="KW-0030">Aminoacyl-tRNA synthetase</keyword>
<sequence length="1194" mass="138433">MEQFNFPKIEEIILKFWKEKKIFEKSLKARARSKRFVFFDGPPTANGRPGIHHILSRAFKDIFCRYKTMQGFLVERKAGWDTHGLPVELEVEKKMGIQSKPEIEKYGIALFNKKCKQSVWEYKDEWEKITARTAYWVNMKEPYITYDNKYIESLWWIIGEINKKKLLYQGDKIVPYCPRCGTSLSSHEVAQGYKRVKDPSVYVKFEIRNSPNSKLQTPNSNFLVWTTTPWTLPANTALAVGPEIDYVQIRAAKDYDPSQIKKPDFDTADTLILAKSRLNVIKGSYHIEKEFKGRELIGEEYEPIFQTPNSKLQTPNFTVVGADFISTEDGTGIVHIAPAFGEDDMQTAKKNNLSTLLTVDEQGRFKPEIIPWAGMFVKDADPLIIEYLKIKNILYKLEKYEHDYPFCWRCQTPLLYYAKKTWFVGMSQLRDKLIANNNKVNWVPGHLKDGRFGEWLSDVKDWAFSRERYWGTPLPVWICQGCGNKKVISSLEDLSQNQTPRNNYFFMRHAEAENNQKGLIGCWPEPKNFKLTKKGEEQVKKAVLKLKKENKGKIDIIFASDLQRTKDTAQAIAEALGVKRVIYDSRLREVIFGSYNGKSSREYHAFFKTKKDRFERAPHGGESWNEVRERIFEFLRKVDDKMEFKNILIVGHGDPLWLLGGAIKHLGYDKQLKLKYPKTGDVWREKYLPSPVDERGNLDLHRPYIDNIDLTCENCKKTMRRVPDVVDVWFDSGAMPFAQWHFPFENKARINKSGLPVGTGLSYPADFICEGIDQTRGWFYTLLAVATLLGKGIPYKNVISNGHVLDKSGQKMSKSKGNVINPWEVIEKYGSDVIRWYFYTINPVGESKLFDEKDLQDRQRNFVMTIINTLNFYKLYGEKSSKLNVKSLKLKSNNILDKWILARFNMLVEEVTKNLDDYDATTAGRAINNFVDDLSNWYIRRSRRRFRDENSTDYKNAAATIRYILISLSKLIAPFTPFLAEYIFHNLEGHEKSVHLENYPRVDKKLIKRELVGEMALVRKIVALGLKLRAQNQLKVRQPLAKLKVKTKELKLKSDLMELIKDELNIKNVLMVKEIKEADGWRIAEEGGLKVALNTKLNNELRAEGIMRDIVRNIQDMRKDAKLTPNNIVSIDYCGSRGINTIFEQFAKEIKKTVLAKNLLNGCSRENEAFLIKRDFDLDFGNGRKEKVWIGIKN</sequence>
<reference evidence="20 21" key="1">
    <citation type="journal article" date="2016" name="Nat. Commun.">
        <title>Thousands of microbial genomes shed light on interconnected biogeochemical processes in an aquifer system.</title>
        <authorList>
            <person name="Anantharaman K."/>
            <person name="Brown C.T."/>
            <person name="Hug L.A."/>
            <person name="Sharon I."/>
            <person name="Castelle C.J."/>
            <person name="Probst A.J."/>
            <person name="Thomas B.C."/>
            <person name="Singh A."/>
            <person name="Wilkins M.J."/>
            <person name="Karaoz U."/>
            <person name="Brodie E.L."/>
            <person name="Williams K.H."/>
            <person name="Hubbard S.S."/>
            <person name="Banfield J.F."/>
        </authorList>
    </citation>
    <scope>NUCLEOTIDE SEQUENCE [LARGE SCALE GENOMIC DNA]</scope>
</reference>
<keyword evidence="10 15" id="KW-0067">ATP-binding</keyword>
<evidence type="ECO:0000256" key="1">
    <source>
        <dbReference type="ARBA" id="ARBA00001947"/>
    </source>
</evidence>
<dbReference type="InterPro" id="IPR023586">
    <property type="entry name" value="Ile-tRNA-ligase_type2"/>
</dbReference>
<dbReference type="InterPro" id="IPR029033">
    <property type="entry name" value="His_PPase_superfam"/>
</dbReference>
<dbReference type="CDD" id="cd07067">
    <property type="entry name" value="HP_PGM_like"/>
    <property type="match status" value="1"/>
</dbReference>
<proteinExistence type="inferred from homology"/>
<name>A0A1F5C8L3_9BACT</name>
<evidence type="ECO:0000256" key="13">
    <source>
        <dbReference type="ARBA" id="ARBA00025217"/>
    </source>
</evidence>
<dbReference type="Pfam" id="PF08264">
    <property type="entry name" value="Anticodon_1"/>
    <property type="match status" value="1"/>
</dbReference>
<evidence type="ECO:0000256" key="10">
    <source>
        <dbReference type="ARBA" id="ARBA00022840"/>
    </source>
</evidence>
<feature type="binding site" evidence="17">
    <location>
        <begin position="508"/>
        <end position="515"/>
    </location>
    <ligand>
        <name>substrate</name>
    </ligand>
</feature>
<comment type="catalytic activity">
    <reaction evidence="14 15">
        <text>tRNA(Ile) + L-isoleucine + ATP = L-isoleucyl-tRNA(Ile) + AMP + diphosphate</text>
        <dbReference type="Rhea" id="RHEA:11060"/>
        <dbReference type="Rhea" id="RHEA-COMP:9666"/>
        <dbReference type="Rhea" id="RHEA-COMP:9695"/>
        <dbReference type="ChEBI" id="CHEBI:30616"/>
        <dbReference type="ChEBI" id="CHEBI:33019"/>
        <dbReference type="ChEBI" id="CHEBI:58045"/>
        <dbReference type="ChEBI" id="CHEBI:78442"/>
        <dbReference type="ChEBI" id="CHEBI:78528"/>
        <dbReference type="ChEBI" id="CHEBI:456215"/>
        <dbReference type="EC" id="6.1.1.5"/>
    </reaction>
</comment>
<dbReference type="GO" id="GO:0002161">
    <property type="term" value="F:aminoacyl-tRNA deacylase activity"/>
    <property type="evidence" value="ECO:0007669"/>
    <property type="project" value="InterPro"/>
</dbReference>
<organism evidence="20 21">
    <name type="scientific">Candidatus Azambacteria bacterium RIFCSPLOWO2_01_FULL_37_9</name>
    <dbReference type="NCBI Taxonomy" id="1797297"/>
    <lineage>
        <taxon>Bacteria</taxon>
        <taxon>Candidatus Azamiibacteriota</taxon>
    </lineage>
</organism>
<feature type="active site" description="Proton donor/acceptor" evidence="16">
    <location>
        <position position="589"/>
    </location>
</feature>
<accession>A0A1F5C8L3</accession>
<comment type="domain">
    <text evidence="15">IleRS has two distinct active sites: one for aminoacylation and one for editing. The misactivated valine is translocated from the active site to the editing site, which sterically excludes the correctly activated isoleucine. The single editing site contains two valyl binding pockets, one specific for each substrate (Val-AMP or Val-tRNA(Ile)).</text>
</comment>
<evidence type="ECO:0000256" key="11">
    <source>
        <dbReference type="ARBA" id="ARBA00022917"/>
    </source>
</evidence>
<feature type="short sequence motif" description="'HIGH' region" evidence="15">
    <location>
        <begin position="43"/>
        <end position="53"/>
    </location>
</feature>
<evidence type="ECO:0000256" key="9">
    <source>
        <dbReference type="ARBA" id="ARBA00022833"/>
    </source>
</evidence>
<dbReference type="Gene3D" id="3.40.50.620">
    <property type="entry name" value="HUPs"/>
    <property type="match status" value="2"/>
</dbReference>
<evidence type="ECO:0000259" key="19">
    <source>
        <dbReference type="Pfam" id="PF08264"/>
    </source>
</evidence>
<dbReference type="Gene3D" id="3.40.50.1240">
    <property type="entry name" value="Phosphoglycerate mutase-like"/>
    <property type="match status" value="1"/>
</dbReference>
<dbReference type="Pfam" id="PF00133">
    <property type="entry name" value="tRNA-synt_1"/>
    <property type="match status" value="2"/>
</dbReference>
<evidence type="ECO:0000256" key="8">
    <source>
        <dbReference type="ARBA" id="ARBA00022741"/>
    </source>
</evidence>
<comment type="caution">
    <text evidence="20">The sequence shown here is derived from an EMBL/GenBank/DDBJ whole genome shotgun (WGS) entry which is preliminary data.</text>
</comment>
<dbReference type="SUPFAM" id="SSF52374">
    <property type="entry name" value="Nucleotidylyl transferase"/>
    <property type="match status" value="1"/>
</dbReference>
<gene>
    <name evidence="15" type="primary">ileS</name>
    <name evidence="20" type="ORF">A2907_02660</name>
</gene>
<evidence type="ECO:0000256" key="5">
    <source>
        <dbReference type="ARBA" id="ARBA00022490"/>
    </source>
</evidence>
<dbReference type="InterPro" id="IPR009080">
    <property type="entry name" value="tRNAsynth_Ia_anticodon-bd"/>
</dbReference>
<comment type="subcellular location">
    <subcellularLocation>
        <location evidence="2 15">Cytoplasm</location>
    </subcellularLocation>
</comment>
<comment type="subunit">
    <text evidence="4 15">Monomer.</text>
</comment>
<dbReference type="SUPFAM" id="SSF53254">
    <property type="entry name" value="Phosphoglycerate mutase-like"/>
    <property type="match status" value="1"/>
</dbReference>
<dbReference type="AlphaFoldDB" id="A0A1F5C8L3"/>
<dbReference type="SUPFAM" id="SSF47323">
    <property type="entry name" value="Anticodon-binding domain of a subclass of class I aminoacyl-tRNA synthetases"/>
    <property type="match status" value="1"/>
</dbReference>
<dbReference type="CDD" id="cd07961">
    <property type="entry name" value="Anticodon_Ia_Ile_ABEc"/>
    <property type="match status" value="1"/>
</dbReference>
<evidence type="ECO:0000256" key="6">
    <source>
        <dbReference type="ARBA" id="ARBA00022598"/>
    </source>
</evidence>
<dbReference type="InterPro" id="IPR013155">
    <property type="entry name" value="M/V/L/I-tRNA-synth_anticd-bd"/>
</dbReference>
<dbReference type="EC" id="6.1.1.5" evidence="15"/>
<dbReference type="InterPro" id="IPR002300">
    <property type="entry name" value="aa-tRNA-synth_Ia"/>
</dbReference>
<feature type="short sequence motif" description="'KMSKS' region" evidence="15">
    <location>
        <begin position="811"/>
        <end position="815"/>
    </location>
</feature>
<comment type="similarity">
    <text evidence="3 15">Belongs to the class-I aminoacyl-tRNA synthetase family. IleS type 2 subfamily.</text>
</comment>
<dbReference type="Pfam" id="PF00300">
    <property type="entry name" value="His_Phos_1"/>
    <property type="match status" value="1"/>
</dbReference>
<protein>
    <recommendedName>
        <fullName evidence="15">Isoleucine--tRNA ligase</fullName>
        <ecNumber evidence="15">6.1.1.5</ecNumber>
    </recommendedName>
    <alternativeName>
        <fullName evidence="15">Isoleucyl-tRNA synthetase</fullName>
        <shortName evidence="15">IleRS</shortName>
    </alternativeName>
</protein>
<dbReference type="Proteomes" id="UP000177947">
    <property type="component" value="Unassembled WGS sequence"/>
</dbReference>
<dbReference type="GO" id="GO:0000049">
    <property type="term" value="F:tRNA binding"/>
    <property type="evidence" value="ECO:0007669"/>
    <property type="project" value="InterPro"/>
</dbReference>
<dbReference type="GO" id="GO:0006428">
    <property type="term" value="P:isoleucyl-tRNA aminoacylation"/>
    <property type="evidence" value="ECO:0007669"/>
    <property type="project" value="UniProtKB-UniRule"/>
</dbReference>
<evidence type="ECO:0000256" key="14">
    <source>
        <dbReference type="ARBA" id="ARBA00048359"/>
    </source>
</evidence>
<dbReference type="GO" id="GO:0004822">
    <property type="term" value="F:isoleucine-tRNA ligase activity"/>
    <property type="evidence" value="ECO:0007669"/>
    <property type="project" value="UniProtKB-UniRule"/>
</dbReference>
<dbReference type="InterPro" id="IPR033709">
    <property type="entry name" value="Anticodon_Ile_ABEc"/>
</dbReference>
<keyword evidence="11 15" id="KW-0648">Protein biosynthesis</keyword>
<evidence type="ECO:0000256" key="4">
    <source>
        <dbReference type="ARBA" id="ARBA00011245"/>
    </source>
</evidence>
<evidence type="ECO:0000256" key="17">
    <source>
        <dbReference type="PIRSR" id="PIRSR613078-2"/>
    </source>
</evidence>
<evidence type="ECO:0000259" key="18">
    <source>
        <dbReference type="Pfam" id="PF00133"/>
    </source>
</evidence>